<dbReference type="InterPro" id="IPR029058">
    <property type="entry name" value="AB_hydrolase_fold"/>
</dbReference>
<feature type="domain" description="Peptidase S9 prolyl oligopeptidase catalytic" evidence="2">
    <location>
        <begin position="521"/>
        <end position="678"/>
    </location>
</feature>
<reference evidence="3 4" key="1">
    <citation type="submission" date="2019-08" db="EMBL/GenBank/DDBJ databases">
        <title>Luteimonas viscosus sp. nov., isolated from soil of a sunflower field.</title>
        <authorList>
            <person name="Jianli Z."/>
            <person name="Ying Z."/>
        </authorList>
    </citation>
    <scope>NUCLEOTIDE SEQUENCE [LARGE SCALE GENOMIC DNA]</scope>
    <source>
        <strain evidence="3 4">XBU10</strain>
    </source>
</reference>
<dbReference type="InterPro" id="IPR053536">
    <property type="entry name" value="Lasso_peptide_isopeptidase"/>
</dbReference>
<evidence type="ECO:0000313" key="3">
    <source>
        <dbReference type="EMBL" id="TYT26173.1"/>
    </source>
</evidence>
<gene>
    <name evidence="3" type="ORF">FZO89_07810</name>
</gene>
<dbReference type="GO" id="GO:0008236">
    <property type="term" value="F:serine-type peptidase activity"/>
    <property type="evidence" value="ECO:0007669"/>
    <property type="project" value="InterPro"/>
</dbReference>
<name>A0A5D4XQE0_9GAMM</name>
<protein>
    <submittedName>
        <fullName evidence="3">Atxe2 family lasso peptide isopeptidase</fullName>
    </submittedName>
</protein>
<dbReference type="Gene3D" id="2.120.10.30">
    <property type="entry name" value="TolB, C-terminal domain"/>
    <property type="match status" value="1"/>
</dbReference>
<dbReference type="OrthoDB" id="100212at2"/>
<organism evidence="3 4">
    <name type="scientific">Luteimonas viscosa</name>
    <dbReference type="NCBI Taxonomy" id="1132694"/>
    <lineage>
        <taxon>Bacteria</taxon>
        <taxon>Pseudomonadati</taxon>
        <taxon>Pseudomonadota</taxon>
        <taxon>Gammaproteobacteria</taxon>
        <taxon>Lysobacterales</taxon>
        <taxon>Lysobacteraceae</taxon>
        <taxon>Luteimonas</taxon>
    </lineage>
</organism>
<dbReference type="GO" id="GO:0006508">
    <property type="term" value="P:proteolysis"/>
    <property type="evidence" value="ECO:0007669"/>
    <property type="project" value="InterPro"/>
</dbReference>
<dbReference type="InterPro" id="IPR001375">
    <property type="entry name" value="Peptidase_S9_cat"/>
</dbReference>
<proteinExistence type="predicted"/>
<dbReference type="AlphaFoldDB" id="A0A5D4XQE0"/>
<keyword evidence="4" id="KW-1185">Reference proteome</keyword>
<evidence type="ECO:0000313" key="4">
    <source>
        <dbReference type="Proteomes" id="UP000324973"/>
    </source>
</evidence>
<feature type="compositionally biased region" description="Basic and acidic residues" evidence="1">
    <location>
        <begin position="291"/>
        <end position="303"/>
    </location>
</feature>
<dbReference type="Gene3D" id="3.40.50.1820">
    <property type="entry name" value="alpha/beta hydrolase"/>
    <property type="match status" value="1"/>
</dbReference>
<feature type="region of interest" description="Disordered" evidence="1">
    <location>
        <begin position="274"/>
        <end position="308"/>
    </location>
</feature>
<accession>A0A5D4XQE0</accession>
<dbReference type="Pfam" id="PF00326">
    <property type="entry name" value="Peptidase_S9"/>
    <property type="match status" value="1"/>
</dbReference>
<dbReference type="Proteomes" id="UP000324973">
    <property type="component" value="Unassembled WGS sequence"/>
</dbReference>
<dbReference type="Pfam" id="PF07676">
    <property type="entry name" value="PD40"/>
    <property type="match status" value="2"/>
</dbReference>
<sequence>MREVDMEMQRMHAAANGLGVRMRPWLIACLLFATAGAAMATTPVAPRRLVEVVDLAGPVVSPDGRRVAFRAEQASVERDTYDSTWYVQDVDGRVPPRRVGDGGVPLRDSAGGSIPPVAVWSPDGRYIYYRAVLEGRIDVWRAAADGSGAQPVTSDPADVRAFVLGDDGTALRYSVGATREEVARAERTDYDNGIRIDETVPVGASLYRSSRVGPRLATQRYTGTWFDRGPLLADVPDRWREIDLRTGERHAVPFREPDPAGAAAAPDALPTTLLEVPDPHGGRVAVLSRSDGGDRSRRSDRAKLSVLPGSGAGSAVPCTAGPCADKAITSVQWRPGGDELLFTVTDRENGLAQSIFRWNVGTGDVQAVVAADGLVSGGRDTRSTCGLSAESLLCVASEADGPPRLERIDILSGNRHVLFAPNAALAADLSESISSRLLRWEDGEGNQFSGYLFEARRGPTRRPLFVNYYHCAGFLRGGMGDEWPLASLAGEGISTLCINAPPPKSDPLVRFDGAITAVRHAVDLLESQGRVDRARIGMGGLSLGSEAVLWVAMHSDLLAAASVTSPSVTPIYYLMGSVKGDRFLAGLRGVWGLGSPEETPEQWKRLSPAYGVDRITAPILFQMPEEEYVHALEYAVPLMGAHRADMYVFPDEPHRKFQPRHLQAANERNLDWFRFWLQDVEDADHRKAGQYAHWRKMREHGRDGTSGSPDLGLR</sequence>
<dbReference type="EMBL" id="VTFT01000001">
    <property type="protein sequence ID" value="TYT26173.1"/>
    <property type="molecule type" value="Genomic_DNA"/>
</dbReference>
<dbReference type="InterPro" id="IPR011659">
    <property type="entry name" value="WD40"/>
</dbReference>
<dbReference type="SUPFAM" id="SSF82171">
    <property type="entry name" value="DPP6 N-terminal domain-like"/>
    <property type="match status" value="1"/>
</dbReference>
<evidence type="ECO:0000259" key="2">
    <source>
        <dbReference type="Pfam" id="PF00326"/>
    </source>
</evidence>
<evidence type="ECO:0000256" key="1">
    <source>
        <dbReference type="SAM" id="MobiDB-lite"/>
    </source>
</evidence>
<comment type="caution">
    <text evidence="3">The sequence shown here is derived from an EMBL/GenBank/DDBJ whole genome shotgun (WGS) entry which is preliminary data.</text>
</comment>
<dbReference type="InterPro" id="IPR011042">
    <property type="entry name" value="6-blade_b-propeller_TolB-like"/>
</dbReference>
<dbReference type="NCBIfam" id="NF033523">
    <property type="entry name" value="lasso_peptidase"/>
    <property type="match status" value="1"/>
</dbReference>
<dbReference type="SUPFAM" id="SSF53474">
    <property type="entry name" value="alpha/beta-Hydrolases"/>
    <property type="match status" value="1"/>
</dbReference>